<dbReference type="NCBIfam" id="TIGR02243">
    <property type="entry name" value="putative baseplate assembly protein"/>
    <property type="match status" value="1"/>
</dbReference>
<dbReference type="InterPro" id="IPR011749">
    <property type="entry name" value="CHP02243"/>
</dbReference>
<sequence length="780" mass="84206">MALSLVLVPSRLILVGSPSPASMVRVSRRDLSRPSQLRKISTAAVIAPELPNAMINVSSVPLLPSAAVPALVTGPMLAAANDVLNPPACLRHPASFGSYTELAGSTRTSIAPSSSTPTRMAWPADRLRCWYAADSRKDAMTDPLLDSRRFQDLLDQARRLADQRAWAAAGPLSERARQAVLQATAMVVDQLIHRVNQLPGRLHRSLLDLVGIQRRPPTAATAPVTFRLTEPLRDTVVIPRGVEVSDESSNVVFTTVRRLELVPVELVACAVRWASAPGPSDMTAVLFGEQGFGAFPPSVTAGSQLLLGLSAPAPGCLVSLAFVCVETGGVGGDPNDPPLVWEAWTGDDWSRCGVDRDDTGGLDFGGVIVLDLPAGHVTSTVVGRRAAWLRCRLVEPEPGLATFTISPKIKSITAATVGGTTDAVHGRLVEDEPLGVSEGTPGQRFVLRHRPVAMNHEPPVIEVDEDGWQPWRVVPTFAHSGPFDRHVVVDAVSGHVMFGPMIREPDGTARMYGACPPADALVRVRHYWTGGGAEGNVPVGALSVLRTELFGMPPHRIENREPGIGGYDGESEDQVRVRAPHDFKARDRAVTAQDFEQLSREAAPELARVHCAVQEDGGIRVLLVPSVAREESGRIAFDQLVIVQDTVDRIASFLDERRVLGTRVIVEPVSYQGFTVVCEVISRPLADRGEVNRLALAALYRYFDPLAGGRDGTGWPFGRPVGIGDVHAILDQVPGVEYVDNVLLFPANAMTRERFDATSRIAVDRYALLFGIEHQIRVRD</sequence>
<dbReference type="Proteomes" id="UP000295680">
    <property type="component" value="Unassembled WGS sequence"/>
</dbReference>
<dbReference type="AlphaFoldDB" id="A0A4R2JKT1"/>
<comment type="caution">
    <text evidence="1">The sequence shown here is derived from an EMBL/GenBank/DDBJ whole genome shotgun (WGS) entry which is preliminary data.</text>
</comment>
<organism evidence="1 2">
    <name type="scientific">Actinocrispum wychmicini</name>
    <dbReference type="NCBI Taxonomy" id="1213861"/>
    <lineage>
        <taxon>Bacteria</taxon>
        <taxon>Bacillati</taxon>
        <taxon>Actinomycetota</taxon>
        <taxon>Actinomycetes</taxon>
        <taxon>Pseudonocardiales</taxon>
        <taxon>Pseudonocardiaceae</taxon>
        <taxon>Actinocrispum</taxon>
    </lineage>
</organism>
<gene>
    <name evidence="1" type="ORF">EV192_103186</name>
</gene>
<protein>
    <submittedName>
        <fullName evidence="1">Restart primosome assembly protein PriC</fullName>
    </submittedName>
</protein>
<reference evidence="1 2" key="1">
    <citation type="submission" date="2019-03" db="EMBL/GenBank/DDBJ databases">
        <title>Genomic Encyclopedia of Type Strains, Phase IV (KMG-IV): sequencing the most valuable type-strain genomes for metagenomic binning, comparative biology and taxonomic classification.</title>
        <authorList>
            <person name="Goeker M."/>
        </authorList>
    </citation>
    <scope>NUCLEOTIDE SEQUENCE [LARGE SCALE GENOMIC DNA]</scope>
    <source>
        <strain evidence="1 2">DSM 45934</strain>
    </source>
</reference>
<evidence type="ECO:0000313" key="1">
    <source>
        <dbReference type="EMBL" id="TCO60611.1"/>
    </source>
</evidence>
<evidence type="ECO:0000313" key="2">
    <source>
        <dbReference type="Proteomes" id="UP000295680"/>
    </source>
</evidence>
<name>A0A4R2JKT1_9PSEU</name>
<dbReference type="EMBL" id="SLWS01000003">
    <property type="protein sequence ID" value="TCO60611.1"/>
    <property type="molecule type" value="Genomic_DNA"/>
</dbReference>
<accession>A0A4R2JKT1</accession>
<proteinExistence type="predicted"/>
<keyword evidence="2" id="KW-1185">Reference proteome</keyword>